<name>A0A0H3CD63_CAUVN</name>
<dbReference type="RefSeq" id="YP_002518845.1">
    <property type="nucleotide sequence ID" value="NC_011916.1"/>
</dbReference>
<dbReference type="RefSeq" id="WP_015923259.1">
    <property type="nucleotide sequence ID" value="NC_011916.1"/>
</dbReference>
<dbReference type="Proteomes" id="UP000001364">
    <property type="component" value="Chromosome"/>
</dbReference>
<dbReference type="KEGG" id="ccs:CCNA_03472"/>
<gene>
    <name evidence="1" type="ordered locus">CCNA_03472</name>
</gene>
<accession>A0A0H3CD63</accession>
<dbReference type="GeneID" id="7332469"/>
<keyword evidence="2" id="KW-1185">Reference proteome</keyword>
<evidence type="ECO:0000313" key="2">
    <source>
        <dbReference type="Proteomes" id="UP000001364"/>
    </source>
</evidence>
<dbReference type="HOGENOM" id="CLU_2449194_0_0_5"/>
<reference evidence="1 2" key="1">
    <citation type="journal article" date="2010" name="J. Bacteriol.">
        <title>The genetic basis of laboratory adaptation in Caulobacter crescentus.</title>
        <authorList>
            <person name="Marks M.E."/>
            <person name="Castro-Rojas C.M."/>
            <person name="Teiling C."/>
            <person name="Du L."/>
            <person name="Kapatral V."/>
            <person name="Walunas T.L."/>
            <person name="Crosson S."/>
        </authorList>
    </citation>
    <scope>NUCLEOTIDE SEQUENCE [LARGE SCALE GENOMIC DNA]</scope>
    <source>
        <strain evidence="2">NA1000 / CB15N</strain>
    </source>
</reference>
<sequence>MIRYPAVEACLERRLRRGEYQEATGAAAVVENLDEPPSLIAGQNLANPIYRNTHGSILPALSFNVRHGPKRPRQVGAILKSLGGCSVQG</sequence>
<dbReference type="EMBL" id="CP001340">
    <property type="protein sequence ID" value="ACL96937.1"/>
    <property type="molecule type" value="Genomic_DNA"/>
</dbReference>
<protein>
    <submittedName>
        <fullName evidence="1">Uncharacterized protein</fullName>
    </submittedName>
</protein>
<organism evidence="1 2">
    <name type="scientific">Caulobacter vibrioides (strain NA1000 / CB15N)</name>
    <name type="common">Caulobacter crescentus</name>
    <dbReference type="NCBI Taxonomy" id="565050"/>
    <lineage>
        <taxon>Bacteria</taxon>
        <taxon>Pseudomonadati</taxon>
        <taxon>Pseudomonadota</taxon>
        <taxon>Alphaproteobacteria</taxon>
        <taxon>Caulobacterales</taxon>
        <taxon>Caulobacteraceae</taxon>
        <taxon>Caulobacter</taxon>
    </lineage>
</organism>
<evidence type="ECO:0000313" key="1">
    <source>
        <dbReference type="EMBL" id="ACL96937.1"/>
    </source>
</evidence>
<dbReference type="AlphaFoldDB" id="A0A0H3CD63"/>
<proteinExistence type="predicted"/>